<sequence length="250" mass="28747">MGKKIVYVILIIGILLLVNNVEKTVVNGEEKLLTTFNDVNFTLCETDLNIWGEYSKSYMNESEMKNLGLEVASKLGLEPDFKEEYVSEEFKRVYSISKETIEAYTTIKVVELIEEVSDNGLKVNNYIVINLVLNDKCNSILYFRDEISDIFKEMHMDVRNNLTITSKHKGKINEAEAKEIVNQVAGKMSCRVKDSYKTDNIYSIYGYSRYIDEHIVTEGEKINVDLALTYNELEDTTYLYAAIPVITIDY</sequence>
<evidence type="ECO:0000313" key="1">
    <source>
        <dbReference type="EMBL" id="GKX30584.1"/>
    </source>
</evidence>
<dbReference type="EMBL" id="BRLB01000010">
    <property type="protein sequence ID" value="GKX30584.1"/>
    <property type="molecule type" value="Genomic_DNA"/>
</dbReference>
<dbReference type="Pfam" id="PF08680">
    <property type="entry name" value="DUF1779"/>
    <property type="match status" value="1"/>
</dbReference>
<evidence type="ECO:0008006" key="3">
    <source>
        <dbReference type="Google" id="ProtNLM"/>
    </source>
</evidence>
<dbReference type="InterPro" id="IPR036209">
    <property type="entry name" value="YwmB-like_sf"/>
</dbReference>
<protein>
    <recommendedName>
        <fullName evidence="3">TATA-box binding</fullName>
    </recommendedName>
</protein>
<accession>A0A9W5YCH6</accession>
<name>A0A9W5YCH6_9FIRM</name>
<dbReference type="SUPFAM" id="SSF143842">
    <property type="entry name" value="YwmB-like"/>
    <property type="match status" value="1"/>
</dbReference>
<reference evidence="1" key="1">
    <citation type="submission" date="2022-06" db="EMBL/GenBank/DDBJ databases">
        <title>Vallitalea longa sp. nov., an anaerobic bacterium isolated from marine sediment.</title>
        <authorList>
            <person name="Hirano S."/>
            <person name="Terahara T."/>
            <person name="Mori K."/>
            <person name="Hamada M."/>
            <person name="Matsumoto R."/>
            <person name="Kobayashi T."/>
        </authorList>
    </citation>
    <scope>NUCLEOTIDE SEQUENCE</scope>
    <source>
        <strain evidence="1">SH18-1</strain>
    </source>
</reference>
<gene>
    <name evidence="1" type="ORF">SH1V18_30640</name>
</gene>
<organism evidence="1 2">
    <name type="scientific">Vallitalea longa</name>
    <dbReference type="NCBI Taxonomy" id="2936439"/>
    <lineage>
        <taxon>Bacteria</taxon>
        <taxon>Bacillati</taxon>
        <taxon>Bacillota</taxon>
        <taxon>Clostridia</taxon>
        <taxon>Lachnospirales</taxon>
        <taxon>Vallitaleaceae</taxon>
        <taxon>Vallitalea</taxon>
    </lineage>
</organism>
<evidence type="ECO:0000313" key="2">
    <source>
        <dbReference type="Proteomes" id="UP001144256"/>
    </source>
</evidence>
<proteinExistence type="predicted"/>
<comment type="caution">
    <text evidence="1">The sequence shown here is derived from an EMBL/GenBank/DDBJ whole genome shotgun (WGS) entry which is preliminary data.</text>
</comment>
<dbReference type="RefSeq" id="WP_281816893.1">
    <property type="nucleotide sequence ID" value="NZ_BRLB01000010.1"/>
</dbReference>
<dbReference type="InterPro" id="IPR014794">
    <property type="entry name" value="DUF1779"/>
</dbReference>
<dbReference type="Proteomes" id="UP001144256">
    <property type="component" value="Unassembled WGS sequence"/>
</dbReference>
<keyword evidence="2" id="KW-1185">Reference proteome</keyword>
<dbReference type="Gene3D" id="3.30.360.40">
    <property type="entry name" value="YwmB-like"/>
    <property type="match status" value="1"/>
</dbReference>
<dbReference type="AlphaFoldDB" id="A0A9W5YCH6"/>